<dbReference type="GO" id="GO:0009231">
    <property type="term" value="P:riboflavin biosynthetic process"/>
    <property type="evidence" value="ECO:0007669"/>
    <property type="project" value="InterPro"/>
</dbReference>
<organism evidence="2 3">
    <name type="scientific">Caldimonas thermodepolymerans</name>
    <dbReference type="NCBI Taxonomy" id="215580"/>
    <lineage>
        <taxon>Bacteria</taxon>
        <taxon>Pseudomonadati</taxon>
        <taxon>Pseudomonadota</taxon>
        <taxon>Betaproteobacteria</taxon>
        <taxon>Burkholderiales</taxon>
        <taxon>Sphaerotilaceae</taxon>
        <taxon>Caldimonas</taxon>
    </lineage>
</organism>
<dbReference type="Pfam" id="PF01872">
    <property type="entry name" value="RibD_C"/>
    <property type="match status" value="1"/>
</dbReference>
<dbReference type="SUPFAM" id="SSF53597">
    <property type="entry name" value="Dihydrofolate reductase-like"/>
    <property type="match status" value="1"/>
</dbReference>
<evidence type="ECO:0000313" key="3">
    <source>
        <dbReference type="Proteomes" id="UP000294772"/>
    </source>
</evidence>
<evidence type="ECO:0000313" key="2">
    <source>
        <dbReference type="EMBL" id="TCP07582.1"/>
    </source>
</evidence>
<sequence length="193" mass="20866">MTRIIYFVAASLDGRIAGPEGELDWLPPVDPAGEDDCGYRAFLDGVDAVVMGRRTYESCRRLPAWPYAGKPCWIMSRRADLGPLPPAAHLSAEGPAQLYRHWCSLGLRRVLLAGGGEVARAFLDAELLHELVLCTVPVVLGGGTPVFAPRPGTGASWRLKHCTCLANGLTQARYVLTAAWQVAGEQRTCVAPR</sequence>
<dbReference type="Proteomes" id="UP000294772">
    <property type="component" value="Unassembled WGS sequence"/>
</dbReference>
<dbReference type="RefSeq" id="WP_132764752.1">
    <property type="nucleotide sequence ID" value="NZ_CP110416.1"/>
</dbReference>
<proteinExistence type="predicted"/>
<dbReference type="InterPro" id="IPR050765">
    <property type="entry name" value="Riboflavin_Biosynth_HTPR"/>
</dbReference>
<dbReference type="PANTHER" id="PTHR38011">
    <property type="entry name" value="DIHYDROFOLATE REDUCTASE FAMILY PROTEIN (AFU_ORTHOLOGUE AFUA_8G06820)"/>
    <property type="match status" value="1"/>
</dbReference>
<comment type="caution">
    <text evidence="2">The sequence shown here is derived from an EMBL/GenBank/DDBJ whole genome shotgun (WGS) entry which is preliminary data.</text>
</comment>
<dbReference type="EMBL" id="SLXF01000004">
    <property type="protein sequence ID" value="TCP07582.1"/>
    <property type="molecule type" value="Genomic_DNA"/>
</dbReference>
<dbReference type="PANTHER" id="PTHR38011:SF11">
    <property type="entry name" value="2,5-DIAMINO-6-RIBOSYLAMINO-4(3H)-PYRIMIDINONE 5'-PHOSPHATE REDUCTASE"/>
    <property type="match status" value="1"/>
</dbReference>
<reference evidence="2 3" key="1">
    <citation type="submission" date="2019-03" db="EMBL/GenBank/DDBJ databases">
        <title>Genomic Encyclopedia of Type Strains, Phase IV (KMG-IV): sequencing the most valuable type-strain genomes for metagenomic binning, comparative biology and taxonomic classification.</title>
        <authorList>
            <person name="Goeker M."/>
        </authorList>
    </citation>
    <scope>NUCLEOTIDE SEQUENCE [LARGE SCALE GENOMIC DNA]</scope>
    <source>
        <strain evidence="2 3">DSM 15264</strain>
    </source>
</reference>
<dbReference type="AlphaFoldDB" id="A0AA46DDV3"/>
<dbReference type="InterPro" id="IPR002734">
    <property type="entry name" value="RibDG_C"/>
</dbReference>
<dbReference type="InterPro" id="IPR024072">
    <property type="entry name" value="DHFR-like_dom_sf"/>
</dbReference>
<feature type="domain" description="Bacterial bifunctional deaminase-reductase C-terminal" evidence="1">
    <location>
        <begin position="106"/>
        <end position="169"/>
    </location>
</feature>
<name>A0AA46DDV3_9BURK</name>
<gene>
    <name evidence="2" type="ORF">EV676_104137</name>
</gene>
<evidence type="ECO:0000259" key="1">
    <source>
        <dbReference type="Pfam" id="PF01872"/>
    </source>
</evidence>
<dbReference type="Gene3D" id="3.40.430.10">
    <property type="entry name" value="Dihydrofolate Reductase, subunit A"/>
    <property type="match status" value="1"/>
</dbReference>
<accession>A0AA46DDV3</accession>
<dbReference type="GO" id="GO:0008703">
    <property type="term" value="F:5-amino-6-(5-phosphoribosylamino)uracil reductase activity"/>
    <property type="evidence" value="ECO:0007669"/>
    <property type="project" value="InterPro"/>
</dbReference>
<protein>
    <submittedName>
        <fullName evidence="2">Dihydrofolate reductase</fullName>
    </submittedName>
</protein>